<dbReference type="PANTHER" id="PTHR32552">
    <property type="entry name" value="FERRICHROME IRON RECEPTOR-RELATED"/>
    <property type="match status" value="1"/>
</dbReference>
<name>A0A521C9V2_9SPHI</name>
<dbReference type="SUPFAM" id="SSF49464">
    <property type="entry name" value="Carboxypeptidase regulatory domain-like"/>
    <property type="match status" value="1"/>
</dbReference>
<feature type="domain" description="TonB-dependent receptor plug" evidence="15">
    <location>
        <begin position="109"/>
        <end position="215"/>
    </location>
</feature>
<dbReference type="PANTHER" id="PTHR32552:SF68">
    <property type="entry name" value="FERRICHROME OUTER MEMBRANE TRANSPORTER_PHAGE RECEPTOR"/>
    <property type="match status" value="1"/>
</dbReference>
<comment type="similarity">
    <text evidence="12 13">Belongs to the TonB-dependent receptor family.</text>
</comment>
<dbReference type="InterPro" id="IPR012910">
    <property type="entry name" value="Plug_dom"/>
</dbReference>
<sequence length="806" mass="90047">MAILLPFMAFAQFTISGKVIDAQSKQTLVVANVAIKNTNWGVQTNSQGYFELKKLKPGKYTLSISFVGYKTEEKEIALDADKNIEIALTKSSFVADEVVVRSTRAANNSATTFKNITKEDLNKQNLGQDLPFLLNQTPSVVVNSDAGNGVGYTGVRIRGSDASRTNLTVNGIPLNDAESQGSYLVNLPDLASSIDNIQIQRGVGTSTNGVGAFGASINVQTNKLNEMPYAEVASSGGSFGTFKNTLMMGSGLIGNFAFDGRLSKNTSDGFVDRASSNLSSYFLSGGFYGKKTLIKLNVFSGNEKTYQAWNGIPEARLNGDVTGMQAYINRNYLSDEEAQNLLNSGSRTYNYFTYKNQTDNYKQSHYQAFFSQALSPVLNLNVGLHFTHGEGYYEEYKADDALSKYGLPDVVIGGDTIKNSNLIRQKWLDNNFYGTVYSLQYSPTKQLGLTLGGAYNEYKGGHYGKVIWAQYASTGSIDRRYYDDDATKKDFNIYWKANYGISSELNAFVDLQYRHVNYSFLGYNQEMINTQQTVALNFFNPKFGLNYKFDEKNSTYLSYAATSKEPGREEYVNSTPESRPKPENLKNIELGFRNQGDKQSVGLNLFWMHYRDQLVLTGKVNDVGEYVRTNTPKSYRTGIEVDGSIQLTKVIKWTANASLSANKIVGFDEYLDNYDDGSQQVHIYKKTDISYSPSFIAGSTFTFDLVKNLQLALISKYVSKQYLDNTSSDTRKLNAFFVNDFRLVYDLHLKGIKNLGFTVLVNNLFNTRYEANGYTYGYIYGGERIDENFYFPQAGINMLAGINLKF</sequence>
<dbReference type="InterPro" id="IPR039426">
    <property type="entry name" value="TonB-dep_rcpt-like"/>
</dbReference>
<keyword evidence="4" id="KW-0410">Iron transport</keyword>
<keyword evidence="17" id="KW-1185">Reference proteome</keyword>
<evidence type="ECO:0000256" key="3">
    <source>
        <dbReference type="ARBA" id="ARBA00022452"/>
    </source>
</evidence>
<dbReference type="PROSITE" id="PS52016">
    <property type="entry name" value="TONB_DEPENDENT_REC_3"/>
    <property type="match status" value="1"/>
</dbReference>
<evidence type="ECO:0000256" key="10">
    <source>
        <dbReference type="ARBA" id="ARBA00023136"/>
    </source>
</evidence>
<keyword evidence="2 12" id="KW-0813">Transport</keyword>
<feature type="domain" description="TonB-dependent receptor-like beta-barrel" evidence="14">
    <location>
        <begin position="331"/>
        <end position="764"/>
    </location>
</feature>
<dbReference type="InterPro" id="IPR000531">
    <property type="entry name" value="Beta-barrel_TonB"/>
</dbReference>
<dbReference type="InterPro" id="IPR036942">
    <property type="entry name" value="Beta-barrel_TonB_sf"/>
</dbReference>
<evidence type="ECO:0000256" key="11">
    <source>
        <dbReference type="ARBA" id="ARBA00023237"/>
    </source>
</evidence>
<keyword evidence="8" id="KW-0406">Ion transport</keyword>
<evidence type="ECO:0000256" key="6">
    <source>
        <dbReference type="ARBA" id="ARBA00022729"/>
    </source>
</evidence>
<dbReference type="GO" id="GO:0015344">
    <property type="term" value="F:siderophore uptake transmembrane transporter activity"/>
    <property type="evidence" value="ECO:0007669"/>
    <property type="project" value="TreeGrafter"/>
</dbReference>
<keyword evidence="10 12" id="KW-0472">Membrane</keyword>
<keyword evidence="11 12" id="KW-0998">Cell outer membrane</keyword>
<dbReference type="AlphaFoldDB" id="A0A521C9V2"/>
<evidence type="ECO:0000313" key="17">
    <source>
        <dbReference type="Proteomes" id="UP000315971"/>
    </source>
</evidence>
<keyword evidence="5 12" id="KW-0812">Transmembrane</keyword>
<keyword evidence="3 12" id="KW-1134">Transmembrane beta strand</keyword>
<gene>
    <name evidence="16" type="ORF">SAMN06265350_103330</name>
</gene>
<dbReference type="Gene3D" id="2.40.170.20">
    <property type="entry name" value="TonB-dependent receptor, beta-barrel domain"/>
    <property type="match status" value="1"/>
</dbReference>
<keyword evidence="9 13" id="KW-0798">TonB box</keyword>
<dbReference type="Proteomes" id="UP000315971">
    <property type="component" value="Unassembled WGS sequence"/>
</dbReference>
<evidence type="ECO:0000256" key="9">
    <source>
        <dbReference type="ARBA" id="ARBA00023077"/>
    </source>
</evidence>
<evidence type="ECO:0000256" key="8">
    <source>
        <dbReference type="ARBA" id="ARBA00023065"/>
    </source>
</evidence>
<evidence type="ECO:0000256" key="2">
    <source>
        <dbReference type="ARBA" id="ARBA00022448"/>
    </source>
</evidence>
<dbReference type="Pfam" id="PF00593">
    <property type="entry name" value="TonB_dep_Rec_b-barrel"/>
    <property type="match status" value="1"/>
</dbReference>
<keyword evidence="7" id="KW-0408">Iron</keyword>
<evidence type="ECO:0000256" key="1">
    <source>
        <dbReference type="ARBA" id="ARBA00004571"/>
    </source>
</evidence>
<dbReference type="Gene3D" id="2.60.40.1120">
    <property type="entry name" value="Carboxypeptidase-like, regulatory domain"/>
    <property type="match status" value="1"/>
</dbReference>
<evidence type="ECO:0000313" key="16">
    <source>
        <dbReference type="EMBL" id="SMO56145.1"/>
    </source>
</evidence>
<comment type="subcellular location">
    <subcellularLocation>
        <location evidence="1 12">Cell outer membrane</location>
        <topology evidence="1 12">Multi-pass membrane protein</topology>
    </subcellularLocation>
</comment>
<dbReference type="Pfam" id="PF13715">
    <property type="entry name" value="CarbopepD_reg_2"/>
    <property type="match status" value="1"/>
</dbReference>
<dbReference type="Pfam" id="PF07715">
    <property type="entry name" value="Plug"/>
    <property type="match status" value="1"/>
</dbReference>
<accession>A0A521C9V2</accession>
<protein>
    <submittedName>
        <fullName evidence="16">Iron complex outermembrane recepter protein</fullName>
    </submittedName>
</protein>
<evidence type="ECO:0000259" key="15">
    <source>
        <dbReference type="Pfam" id="PF07715"/>
    </source>
</evidence>
<evidence type="ECO:0000259" key="14">
    <source>
        <dbReference type="Pfam" id="PF00593"/>
    </source>
</evidence>
<evidence type="ECO:0000256" key="7">
    <source>
        <dbReference type="ARBA" id="ARBA00023004"/>
    </source>
</evidence>
<evidence type="ECO:0000256" key="5">
    <source>
        <dbReference type="ARBA" id="ARBA00022692"/>
    </source>
</evidence>
<evidence type="ECO:0000256" key="13">
    <source>
        <dbReference type="RuleBase" id="RU003357"/>
    </source>
</evidence>
<dbReference type="Gene3D" id="2.170.130.10">
    <property type="entry name" value="TonB-dependent receptor, plug domain"/>
    <property type="match status" value="1"/>
</dbReference>
<dbReference type="EMBL" id="FXSZ01000003">
    <property type="protein sequence ID" value="SMO56145.1"/>
    <property type="molecule type" value="Genomic_DNA"/>
</dbReference>
<reference evidence="16 17" key="1">
    <citation type="submission" date="2017-05" db="EMBL/GenBank/DDBJ databases">
        <authorList>
            <person name="Varghese N."/>
            <person name="Submissions S."/>
        </authorList>
    </citation>
    <scope>NUCLEOTIDE SEQUENCE [LARGE SCALE GENOMIC DNA]</scope>
    <source>
        <strain evidence="16 17">DSM 21342</strain>
    </source>
</reference>
<evidence type="ECO:0000256" key="12">
    <source>
        <dbReference type="PROSITE-ProRule" id="PRU01360"/>
    </source>
</evidence>
<dbReference type="SUPFAM" id="SSF56935">
    <property type="entry name" value="Porins"/>
    <property type="match status" value="1"/>
</dbReference>
<dbReference type="InterPro" id="IPR037066">
    <property type="entry name" value="Plug_dom_sf"/>
</dbReference>
<evidence type="ECO:0000256" key="4">
    <source>
        <dbReference type="ARBA" id="ARBA00022496"/>
    </source>
</evidence>
<keyword evidence="6" id="KW-0732">Signal</keyword>
<dbReference type="GO" id="GO:0009279">
    <property type="term" value="C:cell outer membrane"/>
    <property type="evidence" value="ECO:0007669"/>
    <property type="project" value="UniProtKB-SubCell"/>
</dbReference>
<dbReference type="InterPro" id="IPR008969">
    <property type="entry name" value="CarboxyPept-like_regulatory"/>
</dbReference>
<organism evidence="16 17">
    <name type="scientific">Solitalea koreensis</name>
    <dbReference type="NCBI Taxonomy" id="543615"/>
    <lineage>
        <taxon>Bacteria</taxon>
        <taxon>Pseudomonadati</taxon>
        <taxon>Bacteroidota</taxon>
        <taxon>Sphingobacteriia</taxon>
        <taxon>Sphingobacteriales</taxon>
        <taxon>Sphingobacteriaceae</taxon>
        <taxon>Solitalea</taxon>
    </lineage>
</organism>
<proteinExistence type="inferred from homology"/>